<comment type="caution">
    <text evidence="3">The sequence shown here is derived from an EMBL/GenBank/DDBJ whole genome shotgun (WGS) entry which is preliminary data.</text>
</comment>
<organism evidence="3 4">
    <name type="scientific">Vibrio olivae</name>
    <dbReference type="NCBI Taxonomy" id="1243002"/>
    <lineage>
        <taxon>Bacteria</taxon>
        <taxon>Pseudomonadati</taxon>
        <taxon>Pseudomonadota</taxon>
        <taxon>Gammaproteobacteria</taxon>
        <taxon>Vibrionales</taxon>
        <taxon>Vibrionaceae</taxon>
        <taxon>Vibrio</taxon>
    </lineage>
</organism>
<dbReference type="Pfam" id="PF00583">
    <property type="entry name" value="Acetyltransf_1"/>
    <property type="match status" value="1"/>
</dbReference>
<dbReference type="InterPro" id="IPR016181">
    <property type="entry name" value="Acyl_CoA_acyltransferase"/>
</dbReference>
<proteinExistence type="predicted"/>
<dbReference type="SUPFAM" id="SSF55729">
    <property type="entry name" value="Acyl-CoA N-acyltransferases (Nat)"/>
    <property type="match status" value="1"/>
</dbReference>
<keyword evidence="4" id="KW-1185">Reference proteome</keyword>
<dbReference type="Proteomes" id="UP001589645">
    <property type="component" value="Unassembled WGS sequence"/>
</dbReference>
<sequence length="163" mass="18172">MQLEIRPITAQDDSAIKQIIEQVGKEYGAIGDGFGPSDAEVEQMSRHYAPQYKSQYWVALLDGKVVGGSGIAQFENDPKTCELRKLFLLPETRGYGIGKKLTQTCLDFATQQGYHQCYLDTLSSMEGAIKLYLSEGFSRLNKPLDGTLHNGCDVWMLKSLIEN</sequence>
<dbReference type="EC" id="2.3.-.-" evidence="3"/>
<protein>
    <submittedName>
        <fullName evidence="3">GNAT family N-acetyltransferase</fullName>
        <ecNumber evidence="3">2.3.-.-</ecNumber>
    </submittedName>
</protein>
<name>A0ABV5HIC1_9VIBR</name>
<evidence type="ECO:0000313" key="3">
    <source>
        <dbReference type="EMBL" id="MFB9133981.1"/>
    </source>
</evidence>
<dbReference type="RefSeq" id="WP_390189637.1">
    <property type="nucleotide sequence ID" value="NZ_JBHMEP010000001.1"/>
</dbReference>
<evidence type="ECO:0000259" key="2">
    <source>
        <dbReference type="PROSITE" id="PS51186"/>
    </source>
</evidence>
<dbReference type="EMBL" id="JBHMEP010000001">
    <property type="protein sequence ID" value="MFB9133981.1"/>
    <property type="molecule type" value="Genomic_DNA"/>
</dbReference>
<reference evidence="3 4" key="1">
    <citation type="submission" date="2024-09" db="EMBL/GenBank/DDBJ databases">
        <authorList>
            <person name="Sun Q."/>
            <person name="Mori K."/>
        </authorList>
    </citation>
    <scope>NUCLEOTIDE SEQUENCE [LARGE SCALE GENOMIC DNA]</scope>
    <source>
        <strain evidence="3 4">CECT 8064</strain>
    </source>
</reference>
<keyword evidence="1 3" id="KW-0808">Transferase</keyword>
<keyword evidence="3" id="KW-0012">Acyltransferase</keyword>
<dbReference type="InterPro" id="IPR050769">
    <property type="entry name" value="NAT_camello-type"/>
</dbReference>
<dbReference type="PANTHER" id="PTHR13947:SF37">
    <property type="entry name" value="LD18367P"/>
    <property type="match status" value="1"/>
</dbReference>
<dbReference type="InterPro" id="IPR000182">
    <property type="entry name" value="GNAT_dom"/>
</dbReference>
<dbReference type="PROSITE" id="PS51186">
    <property type="entry name" value="GNAT"/>
    <property type="match status" value="1"/>
</dbReference>
<dbReference type="Gene3D" id="3.40.630.30">
    <property type="match status" value="1"/>
</dbReference>
<evidence type="ECO:0000313" key="4">
    <source>
        <dbReference type="Proteomes" id="UP001589645"/>
    </source>
</evidence>
<dbReference type="CDD" id="cd04301">
    <property type="entry name" value="NAT_SF"/>
    <property type="match status" value="1"/>
</dbReference>
<evidence type="ECO:0000256" key="1">
    <source>
        <dbReference type="ARBA" id="ARBA00022679"/>
    </source>
</evidence>
<dbReference type="GO" id="GO:0016746">
    <property type="term" value="F:acyltransferase activity"/>
    <property type="evidence" value="ECO:0007669"/>
    <property type="project" value="UniProtKB-KW"/>
</dbReference>
<dbReference type="PANTHER" id="PTHR13947">
    <property type="entry name" value="GNAT FAMILY N-ACETYLTRANSFERASE"/>
    <property type="match status" value="1"/>
</dbReference>
<gene>
    <name evidence="3" type="ORF">ACFFUV_03250</name>
</gene>
<accession>A0ABV5HIC1</accession>
<feature type="domain" description="N-acetyltransferase" evidence="2">
    <location>
        <begin position="3"/>
        <end position="161"/>
    </location>
</feature>